<dbReference type="RefSeq" id="WP_108188387.1">
    <property type="nucleotide sequence ID" value="NZ_PIFK01000086.1"/>
</dbReference>
<dbReference type="AlphaFoldDB" id="A0A2T5EJ91"/>
<gene>
    <name evidence="1" type="ORF">CWO07_24230</name>
</gene>
<comment type="caution">
    <text evidence="1">The sequence shown here is derived from an EMBL/GenBank/DDBJ whole genome shotgun (WGS) entry which is preliminary data.</text>
</comment>
<sequence length="647" mass="70203">MQIRKVNDDEINFASVNVGAVNAPSLSLRKVNNDEVFFEGEVNPSTSAEFVPHWSDYVSALNQGMTLGWSDEIASGMGAAYDYARGDGWTYDERVDDARNRMNQFRNDSPWATAGLETAGSVPTAFLSPAVKGFDAANKLRSTARLGAEGGLWGGAVGAGTSDASLIDDPWSVVGDTATSASIGAALNPALSAGATGLGKALKPDVRQMATDRVYDVTTPLSDRYPKTLGKFQDWLDANTSGGSKATSYSNTQYQNRAKEALRKLADGSGSAEDTGKAFISAKDSWQKINEGEYNYLFGELRNRIDMDGKITPTNTLGFLSSERAAYGGADDIANIVEIPSIKRVRKALEDGEQLSVDALWKLRQELGDSITTGKFGTDDISQAKAKQLYANISEDLKSAVFRHSDDLTASQFVNVSDDYTRFQNTLSEIQPIFAKSNREQHSPEKVTAELVKRFRDEPSSLEPLRNIIDDFGMTFPERAAGGVLYQTALNRGQVDPTKALERHDISRSKTHPMDDYTPASTYRRTVTSPARALSDAPVDEYEKAIYLARRAQEATEKAASDNAMQLIQMNAIPALSGFAVGGPLGAAVNTLAYNGLTFWLRRGLSSEAAVKRIDNLVNKVKDGSIDTESLRIISTMFASDLPTQSD</sequence>
<evidence type="ECO:0000313" key="2">
    <source>
        <dbReference type="Proteomes" id="UP000244197"/>
    </source>
</evidence>
<proteinExistence type="predicted"/>
<organism evidence="1 2">
    <name type="scientific">Vibrio splendidus</name>
    <dbReference type="NCBI Taxonomy" id="29497"/>
    <lineage>
        <taxon>Bacteria</taxon>
        <taxon>Pseudomonadati</taxon>
        <taxon>Pseudomonadota</taxon>
        <taxon>Gammaproteobacteria</taxon>
        <taxon>Vibrionales</taxon>
        <taxon>Vibrionaceae</taxon>
        <taxon>Vibrio</taxon>
    </lineage>
</organism>
<dbReference type="EMBL" id="PIFK01000086">
    <property type="protein sequence ID" value="PTP20222.1"/>
    <property type="molecule type" value="Genomic_DNA"/>
</dbReference>
<evidence type="ECO:0000313" key="1">
    <source>
        <dbReference type="EMBL" id="PTP20222.1"/>
    </source>
</evidence>
<dbReference type="Proteomes" id="UP000244197">
    <property type="component" value="Unassembled WGS sequence"/>
</dbReference>
<reference evidence="1 2" key="1">
    <citation type="submission" date="2017-11" db="EMBL/GenBank/DDBJ databases">
        <title>Population delineation of vibrios coincides with oyster pathogenicity.</title>
        <authorList>
            <person name="Bruto M."/>
            <person name="Labreuche Y."/>
            <person name="James A."/>
            <person name="Piel D."/>
            <person name="Chenivesse S."/>
            <person name="Petton B."/>
            <person name="Polz M.F."/>
            <person name="Le Roux F."/>
        </authorList>
    </citation>
    <scope>NUCLEOTIDE SEQUENCE [LARGE SCALE GENOMIC DNA]</scope>
    <source>
        <strain evidence="1 2">FF_144</strain>
    </source>
</reference>
<protein>
    <submittedName>
        <fullName evidence="1">Uncharacterized protein</fullName>
    </submittedName>
</protein>
<name>A0A2T5EJ91_VIBSP</name>
<accession>A0A2T5EJ91</accession>